<protein>
    <submittedName>
        <fullName evidence="1">Uncharacterized protein</fullName>
    </submittedName>
</protein>
<gene>
    <name evidence="1" type="ORF">OUZ56_001981</name>
</gene>
<organism evidence="1 2">
    <name type="scientific">Daphnia magna</name>
    <dbReference type="NCBI Taxonomy" id="35525"/>
    <lineage>
        <taxon>Eukaryota</taxon>
        <taxon>Metazoa</taxon>
        <taxon>Ecdysozoa</taxon>
        <taxon>Arthropoda</taxon>
        <taxon>Crustacea</taxon>
        <taxon>Branchiopoda</taxon>
        <taxon>Diplostraca</taxon>
        <taxon>Cladocera</taxon>
        <taxon>Anomopoda</taxon>
        <taxon>Daphniidae</taxon>
        <taxon>Daphnia</taxon>
    </lineage>
</organism>
<name>A0ABR0A4B5_9CRUS</name>
<keyword evidence="2" id="KW-1185">Reference proteome</keyword>
<comment type="caution">
    <text evidence="1">The sequence shown here is derived from an EMBL/GenBank/DDBJ whole genome shotgun (WGS) entry which is preliminary data.</text>
</comment>
<evidence type="ECO:0000313" key="2">
    <source>
        <dbReference type="Proteomes" id="UP001234178"/>
    </source>
</evidence>
<dbReference type="Proteomes" id="UP001234178">
    <property type="component" value="Unassembled WGS sequence"/>
</dbReference>
<sequence length="138" mass="15464">MAIDIALSFTKRKIYSFIRSVQKCLRMTTQGLKRQRFEIEKCQQPASCHVDAQSYNEVYYGTKTNVKANVRACIVYTSQQTVTSGVTLATIVLAVSSNVIEAKLAQQRNCNKTSKGDKVSSRLRSPFFSEIISENGIK</sequence>
<reference evidence="1 2" key="1">
    <citation type="journal article" date="2023" name="Nucleic Acids Res.">
        <title>The hologenome of Daphnia magna reveals possible DNA methylation and microbiome-mediated evolution of the host genome.</title>
        <authorList>
            <person name="Chaturvedi A."/>
            <person name="Li X."/>
            <person name="Dhandapani V."/>
            <person name="Marshall H."/>
            <person name="Kissane S."/>
            <person name="Cuenca-Cambronero M."/>
            <person name="Asole G."/>
            <person name="Calvet F."/>
            <person name="Ruiz-Romero M."/>
            <person name="Marangio P."/>
            <person name="Guigo R."/>
            <person name="Rago D."/>
            <person name="Mirbahai L."/>
            <person name="Eastwood N."/>
            <person name="Colbourne J.K."/>
            <person name="Zhou J."/>
            <person name="Mallon E."/>
            <person name="Orsini L."/>
        </authorList>
    </citation>
    <scope>NUCLEOTIDE SEQUENCE [LARGE SCALE GENOMIC DNA]</scope>
    <source>
        <strain evidence="1">LRV0_1</strain>
    </source>
</reference>
<evidence type="ECO:0000313" key="1">
    <source>
        <dbReference type="EMBL" id="KAK4019984.1"/>
    </source>
</evidence>
<dbReference type="EMBL" id="JAOYFB010000036">
    <property type="protein sequence ID" value="KAK4019984.1"/>
    <property type="molecule type" value="Genomic_DNA"/>
</dbReference>
<proteinExistence type="predicted"/>
<accession>A0ABR0A4B5</accession>